<reference evidence="18 19" key="1">
    <citation type="submission" date="2020-08" db="EMBL/GenBank/DDBJ databases">
        <title>Acidobacteriota in marine sediments use diverse sulfur dissimilation pathways.</title>
        <authorList>
            <person name="Wasmund K."/>
        </authorList>
    </citation>
    <scope>NUCLEOTIDE SEQUENCE [LARGE SCALE GENOMIC DNA]</scope>
    <source>
        <strain evidence="18">MAG AM4</strain>
    </source>
</reference>
<dbReference type="NCBIfam" id="NF003756">
    <property type="entry name" value="PRK05349.1"/>
    <property type="match status" value="1"/>
</dbReference>
<evidence type="ECO:0000256" key="17">
    <source>
        <dbReference type="PIRSR" id="PIRSR016055-50"/>
    </source>
</evidence>
<dbReference type="GO" id="GO:0016655">
    <property type="term" value="F:oxidoreductase activity, acting on NAD(P)H, quinone or similar compound as acceptor"/>
    <property type="evidence" value="ECO:0007669"/>
    <property type="project" value="UniProtKB-UniRule"/>
</dbReference>
<keyword evidence="7 16" id="KW-0812">Transmembrane</keyword>
<gene>
    <name evidence="16" type="primary">nqrB</name>
    <name evidence="18" type="ORF">IFK94_14595</name>
</gene>
<dbReference type="GO" id="GO:0005886">
    <property type="term" value="C:plasma membrane"/>
    <property type="evidence" value="ECO:0007669"/>
    <property type="project" value="UniProtKB-SubCell"/>
</dbReference>
<dbReference type="AlphaFoldDB" id="A0A8J6Y2X1"/>
<evidence type="ECO:0000313" key="18">
    <source>
        <dbReference type="EMBL" id="MBD3869347.1"/>
    </source>
</evidence>
<comment type="function">
    <text evidence="16">NQR complex catalyzes the reduction of ubiquinone-1 to ubiquinol by two successive reactions, coupled with the transport of Na(+) ions from the cytoplasm to the periplasm. NqrA to NqrE are probably involved in the second step, the conversion of ubisemiquinone to ubiquinol.</text>
</comment>
<comment type="caution">
    <text evidence="18">The sequence shown here is derived from an EMBL/GenBank/DDBJ whole genome shotgun (WGS) entry which is preliminary data.</text>
</comment>
<feature type="transmembrane region" description="Helical" evidence="16">
    <location>
        <begin position="94"/>
        <end position="111"/>
    </location>
</feature>
<feature type="transmembrane region" description="Helical" evidence="16">
    <location>
        <begin position="162"/>
        <end position="181"/>
    </location>
</feature>
<evidence type="ECO:0000256" key="1">
    <source>
        <dbReference type="ARBA" id="ARBA00022448"/>
    </source>
</evidence>
<feature type="transmembrane region" description="Helical" evidence="16">
    <location>
        <begin position="374"/>
        <end position="394"/>
    </location>
</feature>
<keyword evidence="8 16" id="KW-1278">Translocase</keyword>
<evidence type="ECO:0000256" key="14">
    <source>
        <dbReference type="ARBA" id="ARBA00023136"/>
    </source>
</evidence>
<feature type="transmembrane region" description="Helical" evidence="16">
    <location>
        <begin position="57"/>
        <end position="74"/>
    </location>
</feature>
<dbReference type="PANTHER" id="PTHR30578:SF1">
    <property type="entry name" value="NA(+)-TRANSLOCATING NADH-QUINONE REDUCTASE SUBUNIT B"/>
    <property type="match status" value="1"/>
</dbReference>
<organism evidence="18 19">
    <name type="scientific">Candidatus Polarisedimenticola svalbardensis</name>
    <dbReference type="NCBI Taxonomy" id="2886004"/>
    <lineage>
        <taxon>Bacteria</taxon>
        <taxon>Pseudomonadati</taxon>
        <taxon>Acidobacteriota</taxon>
        <taxon>Candidatus Polarisedimenticolia</taxon>
        <taxon>Candidatus Polarisedimenticolales</taxon>
        <taxon>Candidatus Polarisedimenticolaceae</taxon>
        <taxon>Candidatus Polarisedimenticola</taxon>
    </lineage>
</organism>
<keyword evidence="2 16" id="KW-1003">Cell membrane</keyword>
<dbReference type="GO" id="GO:0055085">
    <property type="term" value="P:transmembrane transport"/>
    <property type="evidence" value="ECO:0007669"/>
    <property type="project" value="InterPro"/>
</dbReference>
<evidence type="ECO:0000256" key="9">
    <source>
        <dbReference type="ARBA" id="ARBA00022989"/>
    </source>
</evidence>
<keyword evidence="5 16" id="KW-0285">Flavoprotein</keyword>
<evidence type="ECO:0000256" key="5">
    <source>
        <dbReference type="ARBA" id="ARBA00022630"/>
    </source>
</evidence>
<dbReference type="EC" id="7.2.1.1" evidence="16"/>
<dbReference type="GO" id="GO:0010181">
    <property type="term" value="F:FMN binding"/>
    <property type="evidence" value="ECO:0007669"/>
    <property type="project" value="InterPro"/>
</dbReference>
<dbReference type="PANTHER" id="PTHR30578">
    <property type="entry name" value="ELECTRON TRANSPORT COMPLEX PROTEIN RNFD"/>
    <property type="match status" value="1"/>
</dbReference>
<keyword evidence="10 16" id="KW-0520">NAD</keyword>
<evidence type="ECO:0000256" key="3">
    <source>
        <dbReference type="ARBA" id="ARBA00022519"/>
    </source>
</evidence>
<keyword evidence="4 16" id="KW-0597">Phosphoprotein</keyword>
<evidence type="ECO:0000256" key="15">
    <source>
        <dbReference type="ARBA" id="ARBA00023201"/>
    </source>
</evidence>
<dbReference type="InterPro" id="IPR010966">
    <property type="entry name" value="NqrB"/>
</dbReference>
<evidence type="ECO:0000256" key="8">
    <source>
        <dbReference type="ARBA" id="ARBA00022967"/>
    </source>
</evidence>
<dbReference type="GO" id="GO:0022904">
    <property type="term" value="P:respiratory electron transport chain"/>
    <property type="evidence" value="ECO:0007669"/>
    <property type="project" value="InterPro"/>
</dbReference>
<dbReference type="EMBL" id="JACXWD010000077">
    <property type="protein sequence ID" value="MBD3869347.1"/>
    <property type="molecule type" value="Genomic_DNA"/>
</dbReference>
<protein>
    <recommendedName>
        <fullName evidence="16">Na(+)-translocating NADH-quinone reductase subunit B</fullName>
        <shortName evidence="16">Na(+)-NQR subunit B</shortName>
        <shortName evidence="16">Na(+)-translocating NQR subunit B</shortName>
        <ecNumber evidence="16">7.2.1.1</ecNumber>
    </recommendedName>
    <alternativeName>
        <fullName evidence="16">NQR complex subunit B</fullName>
    </alternativeName>
    <alternativeName>
        <fullName evidence="16">NQR-1 subunit B</fullName>
    </alternativeName>
</protein>
<dbReference type="GO" id="GO:0006814">
    <property type="term" value="P:sodium ion transport"/>
    <property type="evidence" value="ECO:0007669"/>
    <property type="project" value="UniProtKB-UniRule"/>
</dbReference>
<feature type="modified residue" description="FMN phosphoryl threonine" evidence="16 17">
    <location>
        <position position="233"/>
    </location>
</feature>
<comment type="similarity">
    <text evidence="16">Belongs to the NqrB/RnfD family.</text>
</comment>
<keyword evidence="9 16" id="KW-1133">Transmembrane helix</keyword>
<keyword evidence="15 16" id="KW-0739">Sodium transport</keyword>
<feature type="transmembrane region" description="Helical" evidence="16">
    <location>
        <begin position="320"/>
        <end position="338"/>
    </location>
</feature>
<dbReference type="Proteomes" id="UP000648239">
    <property type="component" value="Unassembled WGS sequence"/>
</dbReference>
<accession>A0A8J6Y2X1</accession>
<keyword evidence="13 16" id="KW-0830">Ubiquinone</keyword>
<evidence type="ECO:0000256" key="2">
    <source>
        <dbReference type="ARBA" id="ARBA00022475"/>
    </source>
</evidence>
<comment type="cofactor">
    <cofactor evidence="16 17">
        <name>FMN</name>
        <dbReference type="ChEBI" id="CHEBI:58210"/>
    </cofactor>
</comment>
<evidence type="ECO:0000256" key="10">
    <source>
        <dbReference type="ARBA" id="ARBA00023027"/>
    </source>
</evidence>
<comment type="subunit">
    <text evidence="16">Composed of six subunits; NqrA, NqrB, NqrC, NqrD, NqrE and NqrF.</text>
</comment>
<keyword evidence="1 16" id="KW-0813">Transport</keyword>
<dbReference type="InterPro" id="IPR004338">
    <property type="entry name" value="NqrB/RnfD"/>
</dbReference>
<comment type="subcellular location">
    <subcellularLocation>
        <location evidence="16">Cell membrane</location>
        <topology evidence="16">Multi-pass membrane protein</topology>
    </subcellularLocation>
</comment>
<feature type="transmembrane region" description="Helical" evidence="16">
    <location>
        <begin position="290"/>
        <end position="308"/>
    </location>
</feature>
<keyword evidence="12 16" id="KW-0406">Ion transport</keyword>
<keyword evidence="6 16" id="KW-0288">FMN</keyword>
<proteinExistence type="inferred from homology"/>
<sequence length="407" mass="43763">MRLLRKLLDAQGKMFQKGGKLEKFYPMFEAMETLAFTTGKVNKGTVHVRDGLDLKRMMITVVVALMPIVVFAMYNTGYQSHLAMAEGAVPLDVWQNAVFGALGLQHTTAFLPSFVYGALFFLPVFIVGFAVGGGIEVVFAIIRKHEVNEGFFVTGFLLPLTLPPTIPLWQVVLGVAFGVVIGKEIFGGTGMNILNPALTARAFLFFAYPAAISGDTPWLAANFSQVDGFSGATLLSKAAVEPGALGALGSEQWMDSFLGFITGSMGETSALLCLIGAVILILTRIGAWQTMAGVVVGTIGMSMLLNGIGSETNPMFSVPFYWHMVLGGWAFGTVFMATDPVSSAFTSKGKMIYGLGIGTLVVLVRVVNPAYPEGMMLAILFMNLFAPVIDHFFIKANIKRRLARHGA</sequence>
<feature type="transmembrane region" description="Helical" evidence="16">
    <location>
        <begin position="118"/>
        <end position="142"/>
    </location>
</feature>
<feature type="transmembrane region" description="Helical" evidence="16">
    <location>
        <begin position="257"/>
        <end position="283"/>
    </location>
</feature>
<name>A0A8J6Y2X1_9BACT</name>
<evidence type="ECO:0000256" key="6">
    <source>
        <dbReference type="ARBA" id="ARBA00022643"/>
    </source>
</evidence>
<evidence type="ECO:0000256" key="13">
    <source>
        <dbReference type="ARBA" id="ARBA00023075"/>
    </source>
</evidence>
<feature type="transmembrane region" description="Helical" evidence="16">
    <location>
        <begin position="350"/>
        <end position="368"/>
    </location>
</feature>
<dbReference type="Pfam" id="PF03116">
    <property type="entry name" value="NQR2_RnfD_RnfE"/>
    <property type="match status" value="1"/>
</dbReference>
<evidence type="ECO:0000256" key="16">
    <source>
        <dbReference type="HAMAP-Rule" id="MF_00426"/>
    </source>
</evidence>
<evidence type="ECO:0000256" key="4">
    <source>
        <dbReference type="ARBA" id="ARBA00022553"/>
    </source>
</evidence>
<dbReference type="HAMAP" id="MF_00426">
    <property type="entry name" value="NqrB"/>
    <property type="match status" value="1"/>
</dbReference>
<evidence type="ECO:0000313" key="19">
    <source>
        <dbReference type="Proteomes" id="UP000648239"/>
    </source>
</evidence>
<evidence type="ECO:0000256" key="11">
    <source>
        <dbReference type="ARBA" id="ARBA00023053"/>
    </source>
</evidence>
<comment type="catalytic activity">
    <reaction evidence="16">
        <text>a ubiquinone + n Na(+)(in) + NADH + H(+) = a ubiquinol + n Na(+)(out) + NAD(+)</text>
        <dbReference type="Rhea" id="RHEA:47748"/>
        <dbReference type="Rhea" id="RHEA-COMP:9565"/>
        <dbReference type="Rhea" id="RHEA-COMP:9566"/>
        <dbReference type="ChEBI" id="CHEBI:15378"/>
        <dbReference type="ChEBI" id="CHEBI:16389"/>
        <dbReference type="ChEBI" id="CHEBI:17976"/>
        <dbReference type="ChEBI" id="CHEBI:29101"/>
        <dbReference type="ChEBI" id="CHEBI:57540"/>
        <dbReference type="ChEBI" id="CHEBI:57945"/>
        <dbReference type="EC" id="7.2.1.1"/>
    </reaction>
</comment>
<feature type="transmembrane region" description="Helical" evidence="16">
    <location>
        <begin position="193"/>
        <end position="212"/>
    </location>
</feature>
<keyword evidence="3" id="KW-0997">Cell inner membrane</keyword>
<evidence type="ECO:0000256" key="7">
    <source>
        <dbReference type="ARBA" id="ARBA00022692"/>
    </source>
</evidence>
<evidence type="ECO:0000256" key="12">
    <source>
        <dbReference type="ARBA" id="ARBA00023065"/>
    </source>
</evidence>
<dbReference type="NCBIfam" id="TIGR01937">
    <property type="entry name" value="nqrB"/>
    <property type="match status" value="1"/>
</dbReference>
<dbReference type="PIRSF" id="PIRSF016055">
    <property type="entry name" value="NADH-UbQ_OxRdtase_B_su"/>
    <property type="match status" value="1"/>
</dbReference>
<keyword evidence="11 16" id="KW-0915">Sodium</keyword>
<keyword evidence="14 16" id="KW-0472">Membrane</keyword>